<keyword evidence="2" id="KW-0732">Signal</keyword>
<gene>
    <name evidence="4" type="ORF">BXO512_08775</name>
    <name evidence="5" type="ORF">IXO792_02525</name>
</gene>
<feature type="region of interest" description="Disordered" evidence="1">
    <location>
        <begin position="120"/>
        <end position="146"/>
    </location>
</feature>
<evidence type="ECO:0000313" key="4">
    <source>
        <dbReference type="EMBL" id="OLG92042.1"/>
    </source>
</evidence>
<feature type="region of interest" description="Disordered" evidence="1">
    <location>
        <begin position="21"/>
        <end position="108"/>
    </location>
</feature>
<feature type="domain" description="EF-hand" evidence="3">
    <location>
        <begin position="108"/>
        <end position="143"/>
    </location>
</feature>
<reference evidence="5" key="2">
    <citation type="submission" date="2015-01" db="EMBL/GenBank/DDBJ databases">
        <authorList>
            <person name="Midha S."/>
            <person name="Anil M.G."/>
            <person name="Mishra D."/>
            <person name="Brahma K."/>
            <person name="Laha G.S."/>
            <person name="Sundaram R.M."/>
            <person name="Sonti R.V."/>
            <person name="Patil P.B."/>
        </authorList>
    </citation>
    <scope>NUCLEOTIDE SEQUENCE</scope>
    <source>
        <strain evidence="5">IXO792</strain>
    </source>
</reference>
<dbReference type="EMBL" id="JXEA01000101">
    <property type="protein sequence ID" value="OLG92042.1"/>
    <property type="molecule type" value="Genomic_DNA"/>
</dbReference>
<dbReference type="AlphaFoldDB" id="A0A854DPN7"/>
<evidence type="ECO:0000256" key="1">
    <source>
        <dbReference type="SAM" id="MobiDB-lite"/>
    </source>
</evidence>
<reference evidence="5" key="3">
    <citation type="submission" date="2020-01" db="EMBL/GenBank/DDBJ databases">
        <title>Complete genome investigation of Xanthomonas oryzae strains.</title>
        <authorList>
            <person name="Kaur A."/>
            <person name="Bansal K."/>
            <person name="Patil P.B."/>
        </authorList>
    </citation>
    <scope>NUCLEOTIDE SEQUENCE</scope>
    <source>
        <strain evidence="5">IXO792</strain>
    </source>
</reference>
<dbReference type="Gene3D" id="1.10.238.10">
    <property type="entry name" value="EF-hand"/>
    <property type="match status" value="1"/>
</dbReference>
<dbReference type="InterPro" id="IPR018247">
    <property type="entry name" value="EF_Hand_1_Ca_BS"/>
</dbReference>
<dbReference type="InterPro" id="IPR002048">
    <property type="entry name" value="EF_hand_dom"/>
</dbReference>
<feature type="compositionally biased region" description="Low complexity" evidence="1">
    <location>
        <begin position="57"/>
        <end position="66"/>
    </location>
</feature>
<dbReference type="EMBL" id="CP047493">
    <property type="protein sequence ID" value="UXW00257.1"/>
    <property type="molecule type" value="Genomic_DNA"/>
</dbReference>
<evidence type="ECO:0000259" key="3">
    <source>
        <dbReference type="PROSITE" id="PS50222"/>
    </source>
</evidence>
<dbReference type="Pfam" id="PF13202">
    <property type="entry name" value="EF-hand_5"/>
    <property type="match status" value="1"/>
</dbReference>
<organism evidence="4">
    <name type="scientific">Xanthomonas oryzae pv. oryzae</name>
    <dbReference type="NCBI Taxonomy" id="64187"/>
    <lineage>
        <taxon>Bacteria</taxon>
        <taxon>Pseudomonadati</taxon>
        <taxon>Pseudomonadota</taxon>
        <taxon>Gammaproteobacteria</taxon>
        <taxon>Lysobacterales</taxon>
        <taxon>Lysobacteraceae</taxon>
        <taxon>Xanthomonas</taxon>
    </lineage>
</organism>
<feature type="compositionally biased region" description="Low complexity" evidence="1">
    <location>
        <begin position="34"/>
        <end position="48"/>
    </location>
</feature>
<feature type="chain" id="PRO_5041835656" evidence="2">
    <location>
        <begin position="21"/>
        <end position="146"/>
    </location>
</feature>
<evidence type="ECO:0000313" key="5">
    <source>
        <dbReference type="EMBL" id="UXW00257.1"/>
    </source>
</evidence>
<proteinExistence type="predicted"/>
<dbReference type="CDD" id="cd00051">
    <property type="entry name" value="EFh"/>
    <property type="match status" value="1"/>
</dbReference>
<dbReference type="Proteomes" id="UP000187097">
    <property type="component" value="Chromosome"/>
</dbReference>
<dbReference type="SUPFAM" id="SSF47473">
    <property type="entry name" value="EF-hand"/>
    <property type="match status" value="1"/>
</dbReference>
<feature type="compositionally biased region" description="Pro residues" evidence="1">
    <location>
        <begin position="23"/>
        <end position="33"/>
    </location>
</feature>
<dbReference type="PROSITE" id="PS50222">
    <property type="entry name" value="EF_HAND_2"/>
    <property type="match status" value="1"/>
</dbReference>
<reference evidence="4" key="1">
    <citation type="submission" date="2015-01" db="EMBL/GenBank/DDBJ databases">
        <title>Population genomics of rice bacterial leaf blight strains from India.</title>
        <authorList>
            <person name="Midha S."/>
            <person name="Anil M.G."/>
            <person name="Mishra D."/>
            <person name="Brahma K."/>
            <person name="Laha G.S."/>
            <person name="Sundaram R.M."/>
            <person name="Sonti R.V."/>
            <person name="Patil P.B."/>
        </authorList>
    </citation>
    <scope>NUCLEOTIDE SEQUENCE</scope>
    <source>
        <strain evidence="4">BXO512</strain>
    </source>
</reference>
<name>A0A854DPN7_XANOO</name>
<dbReference type="PROSITE" id="PS00018">
    <property type="entry name" value="EF_HAND_1"/>
    <property type="match status" value="1"/>
</dbReference>
<dbReference type="GO" id="GO:0005509">
    <property type="term" value="F:calcium ion binding"/>
    <property type="evidence" value="ECO:0007669"/>
    <property type="project" value="InterPro"/>
</dbReference>
<evidence type="ECO:0000256" key="2">
    <source>
        <dbReference type="SAM" id="SignalP"/>
    </source>
</evidence>
<dbReference type="InterPro" id="IPR011992">
    <property type="entry name" value="EF-hand-dom_pair"/>
</dbReference>
<accession>A0A854DPN7</accession>
<protein>
    <submittedName>
        <fullName evidence="5">EF-hand domain-containing protein</fullName>
    </submittedName>
</protein>
<sequence length="146" mass="14384">MSHSRLALLVGLAIPCCAAAAPPELPPATPAPSLPTRAGGTAPAMSPLPINPPAPATTPLLPADGPRSAGSTSGAEASVAPSAGSLAPRSFRSLDTDGDSSLTLAEASADPVLRENFAAFDSNGDGRLSRDEFAIYQPGPGDAAGD</sequence>
<feature type="signal peptide" evidence="2">
    <location>
        <begin position="1"/>
        <end position="20"/>
    </location>
</feature>